<protein>
    <recommendedName>
        <fullName evidence="3">Glucosidase II beta subunit N-terminal domain-containing protein</fullName>
    </recommendedName>
</protein>
<name>A0A9P6R7S5_9FUNG</name>
<evidence type="ECO:0000313" key="5">
    <source>
        <dbReference type="Proteomes" id="UP000823405"/>
    </source>
</evidence>
<feature type="domain" description="Glucosidase II beta subunit N-terminal" evidence="3">
    <location>
        <begin position="11"/>
        <end position="74"/>
    </location>
</feature>
<dbReference type="PANTHER" id="PTHR12630">
    <property type="entry name" value="N-LINKED OLIGOSACCHARIDE PROCESSING"/>
    <property type="match status" value="1"/>
</dbReference>
<keyword evidence="5" id="KW-1185">Reference proteome</keyword>
<feature type="signal peptide" evidence="2">
    <location>
        <begin position="1"/>
        <end position="19"/>
    </location>
</feature>
<accession>A0A9P6R7S5</accession>
<dbReference type="Proteomes" id="UP000823405">
    <property type="component" value="Unassembled WGS sequence"/>
</dbReference>
<dbReference type="SUPFAM" id="SSF57424">
    <property type="entry name" value="LDL receptor-like module"/>
    <property type="match status" value="1"/>
</dbReference>
<sequence>MRIICIPIVITLALSLVQANATVDKLPRGVAPSRAKVYRPNTKGEWACLDGSKTIPFTAVNDDYCDCPDGSDEP</sequence>
<comment type="caution">
    <text evidence="4">The sequence shown here is derived from an EMBL/GenBank/DDBJ whole genome shotgun (WGS) entry which is preliminary data.</text>
</comment>
<dbReference type="InterPro" id="IPR028146">
    <property type="entry name" value="PRKCSH_N"/>
</dbReference>
<evidence type="ECO:0000256" key="1">
    <source>
        <dbReference type="ARBA" id="ARBA00023157"/>
    </source>
</evidence>
<dbReference type="Pfam" id="PF12999">
    <property type="entry name" value="PRKCSH-like"/>
    <property type="match status" value="1"/>
</dbReference>
<feature type="non-terminal residue" evidence="4">
    <location>
        <position position="74"/>
    </location>
</feature>
<dbReference type="GO" id="GO:0017177">
    <property type="term" value="C:glucosidase II complex"/>
    <property type="evidence" value="ECO:0007669"/>
    <property type="project" value="TreeGrafter"/>
</dbReference>
<dbReference type="InterPro" id="IPR039794">
    <property type="entry name" value="Gtb1-like"/>
</dbReference>
<evidence type="ECO:0000259" key="3">
    <source>
        <dbReference type="Pfam" id="PF12999"/>
    </source>
</evidence>
<evidence type="ECO:0000313" key="4">
    <source>
        <dbReference type="EMBL" id="KAG0312030.1"/>
    </source>
</evidence>
<gene>
    <name evidence="4" type="ORF">BGZ97_011493</name>
</gene>
<reference evidence="4" key="1">
    <citation type="journal article" date="2020" name="Fungal Divers.">
        <title>Resolving the Mortierellaceae phylogeny through synthesis of multi-gene phylogenetics and phylogenomics.</title>
        <authorList>
            <person name="Vandepol N."/>
            <person name="Liber J."/>
            <person name="Desiro A."/>
            <person name="Na H."/>
            <person name="Kennedy M."/>
            <person name="Barry K."/>
            <person name="Grigoriev I.V."/>
            <person name="Miller A.N."/>
            <person name="O'Donnell K."/>
            <person name="Stajich J.E."/>
            <person name="Bonito G."/>
        </authorList>
    </citation>
    <scope>NUCLEOTIDE SEQUENCE</scope>
    <source>
        <strain evidence="4">NVP60</strain>
    </source>
</reference>
<dbReference type="EMBL" id="JAAAIN010000651">
    <property type="protein sequence ID" value="KAG0312030.1"/>
    <property type="molecule type" value="Genomic_DNA"/>
</dbReference>
<dbReference type="GO" id="GO:0006491">
    <property type="term" value="P:N-glycan processing"/>
    <property type="evidence" value="ECO:0007669"/>
    <property type="project" value="TreeGrafter"/>
</dbReference>
<organism evidence="4 5">
    <name type="scientific">Linnemannia gamsii</name>
    <dbReference type="NCBI Taxonomy" id="64522"/>
    <lineage>
        <taxon>Eukaryota</taxon>
        <taxon>Fungi</taxon>
        <taxon>Fungi incertae sedis</taxon>
        <taxon>Mucoromycota</taxon>
        <taxon>Mortierellomycotina</taxon>
        <taxon>Mortierellomycetes</taxon>
        <taxon>Mortierellales</taxon>
        <taxon>Mortierellaceae</taxon>
        <taxon>Linnemannia</taxon>
    </lineage>
</organism>
<proteinExistence type="predicted"/>
<dbReference type="InterPro" id="IPR036055">
    <property type="entry name" value="LDL_receptor-like_sf"/>
</dbReference>
<keyword evidence="1" id="KW-1015">Disulfide bond</keyword>
<keyword evidence="2" id="KW-0732">Signal</keyword>
<dbReference type="OrthoDB" id="28322at2759"/>
<evidence type="ECO:0000256" key="2">
    <source>
        <dbReference type="SAM" id="SignalP"/>
    </source>
</evidence>
<dbReference type="AlphaFoldDB" id="A0A9P6R7S5"/>
<dbReference type="PANTHER" id="PTHR12630:SF1">
    <property type="entry name" value="GLUCOSIDASE 2 SUBUNIT BETA"/>
    <property type="match status" value="1"/>
</dbReference>
<feature type="chain" id="PRO_5040370467" description="Glucosidase II beta subunit N-terminal domain-containing protein" evidence="2">
    <location>
        <begin position="20"/>
        <end position="74"/>
    </location>
</feature>
<dbReference type="Gene3D" id="4.10.400.10">
    <property type="entry name" value="Low-density Lipoprotein Receptor"/>
    <property type="match status" value="1"/>
</dbReference>